<feature type="non-terminal residue" evidence="2">
    <location>
        <position position="1"/>
    </location>
</feature>
<dbReference type="AlphaFoldDB" id="A0A7K6SR87"/>
<dbReference type="PANTHER" id="PTHR19441:SF95">
    <property type="entry name" value="PERLWAPIN ISOFORM X1"/>
    <property type="match status" value="1"/>
</dbReference>
<comment type="caution">
    <text evidence="2">The sequence shown here is derived from an EMBL/GenBank/DDBJ whole genome shotgun (WGS) entry which is preliminary data.</text>
</comment>
<sequence>GRDGECPLPSQISVGRCDNFCSSDRDCPGSERCCSTGCGRECRLPIGAKRGFCPRAPDLVSICLVECSSDSQCLGKEKCCSMGCHVQCVQPVPAKPGVCPKRKVLQTFAPCNNSCTDDTDCPGHKKCCFTG</sequence>
<dbReference type="Gene3D" id="4.10.75.10">
    <property type="entry name" value="Elafin-like"/>
    <property type="match status" value="3"/>
</dbReference>
<dbReference type="Proteomes" id="UP000546235">
    <property type="component" value="Unassembled WGS sequence"/>
</dbReference>
<organism evidence="2 3">
    <name type="scientific">Caloenas nicobarica</name>
    <name type="common">Nicobar pigeon</name>
    <dbReference type="NCBI Taxonomy" id="187106"/>
    <lineage>
        <taxon>Eukaryota</taxon>
        <taxon>Metazoa</taxon>
        <taxon>Chordata</taxon>
        <taxon>Craniata</taxon>
        <taxon>Vertebrata</taxon>
        <taxon>Euteleostomi</taxon>
        <taxon>Archelosauria</taxon>
        <taxon>Archosauria</taxon>
        <taxon>Dinosauria</taxon>
        <taxon>Saurischia</taxon>
        <taxon>Theropoda</taxon>
        <taxon>Coelurosauria</taxon>
        <taxon>Aves</taxon>
        <taxon>Neognathae</taxon>
        <taxon>Neoaves</taxon>
        <taxon>Columbimorphae</taxon>
        <taxon>Columbiformes</taxon>
        <taxon>Columbidae</taxon>
        <taxon>Caloenas</taxon>
    </lineage>
</organism>
<dbReference type="GO" id="GO:0019731">
    <property type="term" value="P:antibacterial humoral response"/>
    <property type="evidence" value="ECO:0007669"/>
    <property type="project" value="TreeGrafter"/>
</dbReference>
<name>A0A7K6SR87_CALNI</name>
<proteinExistence type="predicted"/>
<evidence type="ECO:0000259" key="1">
    <source>
        <dbReference type="PROSITE" id="PS51390"/>
    </source>
</evidence>
<gene>
    <name evidence="2" type="primary">Wfdc3</name>
    <name evidence="2" type="ORF">CALNIC_R01987</name>
</gene>
<dbReference type="InterPro" id="IPR036645">
    <property type="entry name" value="Elafin-like_sf"/>
</dbReference>
<keyword evidence="3" id="KW-1185">Reference proteome</keyword>
<dbReference type="InterPro" id="IPR050514">
    <property type="entry name" value="WAP_four-disulfide_core"/>
</dbReference>
<feature type="domain" description="WAP" evidence="1">
    <location>
        <begin position="1"/>
        <end position="46"/>
    </location>
</feature>
<dbReference type="SUPFAM" id="SSF57256">
    <property type="entry name" value="Elafin-like"/>
    <property type="match status" value="3"/>
</dbReference>
<evidence type="ECO:0000313" key="2">
    <source>
        <dbReference type="EMBL" id="NWW99989.1"/>
    </source>
</evidence>
<feature type="non-terminal residue" evidence="2">
    <location>
        <position position="131"/>
    </location>
</feature>
<accession>A0A7K6SR87</accession>
<dbReference type="SMART" id="SM00217">
    <property type="entry name" value="WAP"/>
    <property type="match status" value="3"/>
</dbReference>
<dbReference type="Pfam" id="PF00095">
    <property type="entry name" value="WAP"/>
    <property type="match status" value="3"/>
</dbReference>
<dbReference type="PRINTS" id="PR00003">
    <property type="entry name" value="4DISULPHCORE"/>
</dbReference>
<protein>
    <submittedName>
        <fullName evidence="2">WFDC3 protein</fullName>
    </submittedName>
</protein>
<dbReference type="EMBL" id="VZSB01000985">
    <property type="protein sequence ID" value="NWW99989.1"/>
    <property type="molecule type" value="Genomic_DNA"/>
</dbReference>
<dbReference type="PROSITE" id="PS51390">
    <property type="entry name" value="WAP"/>
    <property type="match status" value="2"/>
</dbReference>
<dbReference type="PANTHER" id="PTHR19441">
    <property type="entry name" value="WHEY ACDIC PROTEIN WAP"/>
    <property type="match status" value="1"/>
</dbReference>
<dbReference type="GO" id="GO:0045087">
    <property type="term" value="P:innate immune response"/>
    <property type="evidence" value="ECO:0007669"/>
    <property type="project" value="TreeGrafter"/>
</dbReference>
<feature type="domain" description="WAP" evidence="1">
    <location>
        <begin position="92"/>
        <end position="131"/>
    </location>
</feature>
<dbReference type="InterPro" id="IPR008197">
    <property type="entry name" value="WAP_dom"/>
</dbReference>
<dbReference type="GO" id="GO:0004867">
    <property type="term" value="F:serine-type endopeptidase inhibitor activity"/>
    <property type="evidence" value="ECO:0007669"/>
    <property type="project" value="TreeGrafter"/>
</dbReference>
<reference evidence="2 3" key="1">
    <citation type="submission" date="2019-09" db="EMBL/GenBank/DDBJ databases">
        <title>Bird 10,000 Genomes (B10K) Project - Family phase.</title>
        <authorList>
            <person name="Zhang G."/>
        </authorList>
    </citation>
    <scope>NUCLEOTIDE SEQUENCE [LARGE SCALE GENOMIC DNA]</scope>
    <source>
        <strain evidence="2">OUT-0007</strain>
        <tissue evidence="2">Blood</tissue>
    </source>
</reference>
<evidence type="ECO:0000313" key="3">
    <source>
        <dbReference type="Proteomes" id="UP000546235"/>
    </source>
</evidence>
<dbReference type="GO" id="GO:0005615">
    <property type="term" value="C:extracellular space"/>
    <property type="evidence" value="ECO:0007669"/>
    <property type="project" value="TreeGrafter"/>
</dbReference>